<name>W5Y9D7_9CORY</name>
<dbReference type="InterPro" id="IPR001357">
    <property type="entry name" value="BRCT_dom"/>
</dbReference>
<dbReference type="CDD" id="cd06130">
    <property type="entry name" value="DNA_pol_III_epsilon_like"/>
    <property type="match status" value="1"/>
</dbReference>
<dbReference type="GO" id="GO:0008408">
    <property type="term" value="F:3'-5' exonuclease activity"/>
    <property type="evidence" value="ECO:0007669"/>
    <property type="project" value="TreeGrafter"/>
</dbReference>
<dbReference type="SUPFAM" id="SSF52113">
    <property type="entry name" value="BRCT domain"/>
    <property type="match status" value="1"/>
</dbReference>
<dbReference type="Gene3D" id="3.30.420.10">
    <property type="entry name" value="Ribonuclease H-like superfamily/Ribonuclease H"/>
    <property type="match status" value="1"/>
</dbReference>
<dbReference type="GO" id="GO:0005829">
    <property type="term" value="C:cytosol"/>
    <property type="evidence" value="ECO:0007669"/>
    <property type="project" value="TreeGrafter"/>
</dbReference>
<dbReference type="eggNOG" id="COG0272">
    <property type="taxonomic scope" value="Bacteria"/>
</dbReference>
<accession>W5Y9D7</accession>
<dbReference type="SMART" id="SM00479">
    <property type="entry name" value="EXOIII"/>
    <property type="match status" value="1"/>
</dbReference>
<dbReference type="PANTHER" id="PTHR30231:SF42">
    <property type="entry name" value="EXONUCLEASE"/>
    <property type="match status" value="1"/>
</dbReference>
<dbReference type="STRING" id="1224164.B843_08790"/>
<protein>
    <submittedName>
        <fullName evidence="4">DNA polymerase III PolC</fullName>
    </submittedName>
</protein>
<dbReference type="PANTHER" id="PTHR30231">
    <property type="entry name" value="DNA POLYMERASE III SUBUNIT EPSILON"/>
    <property type="match status" value="1"/>
</dbReference>
<dbReference type="AlphaFoldDB" id="W5Y9D7"/>
<keyword evidence="1" id="KW-0269">Exonuclease</keyword>
<dbReference type="Gene3D" id="3.40.50.10190">
    <property type="entry name" value="BRCT domain"/>
    <property type="match status" value="1"/>
</dbReference>
<feature type="region of interest" description="Disordered" evidence="2">
    <location>
        <begin position="321"/>
        <end position="343"/>
    </location>
</feature>
<dbReference type="PATRIC" id="fig|1224164.3.peg.1774"/>
<dbReference type="KEGG" id="cvt:B843_08790"/>
<keyword evidence="1" id="KW-0378">Hydrolase</keyword>
<dbReference type="CDD" id="cd17748">
    <property type="entry name" value="BRCT_DNA_ligase_like"/>
    <property type="match status" value="1"/>
</dbReference>
<organism evidence="4 5">
    <name type="scientific">Corynebacterium vitaeruminis DSM 20294</name>
    <dbReference type="NCBI Taxonomy" id="1224164"/>
    <lineage>
        <taxon>Bacteria</taxon>
        <taxon>Bacillati</taxon>
        <taxon>Actinomycetota</taxon>
        <taxon>Actinomycetes</taxon>
        <taxon>Mycobacteriales</taxon>
        <taxon>Corynebacteriaceae</taxon>
        <taxon>Corynebacterium</taxon>
    </lineage>
</organism>
<dbReference type="HOGENOM" id="CLU_047806_0_1_11"/>
<dbReference type="eggNOG" id="COG0847">
    <property type="taxonomic scope" value="Bacteria"/>
</dbReference>
<dbReference type="PROSITE" id="PS50172">
    <property type="entry name" value="BRCT"/>
    <property type="match status" value="1"/>
</dbReference>
<evidence type="ECO:0000256" key="1">
    <source>
        <dbReference type="ARBA" id="ARBA00022839"/>
    </source>
</evidence>
<keyword evidence="1" id="KW-0540">Nuclease</keyword>
<dbReference type="Proteomes" id="UP000019222">
    <property type="component" value="Chromosome"/>
</dbReference>
<dbReference type="SUPFAM" id="SSF53098">
    <property type="entry name" value="Ribonuclease H-like"/>
    <property type="match status" value="1"/>
</dbReference>
<dbReference type="EMBL" id="CP004353">
    <property type="protein sequence ID" value="AHI23143.1"/>
    <property type="molecule type" value="Genomic_DNA"/>
</dbReference>
<evidence type="ECO:0000313" key="4">
    <source>
        <dbReference type="EMBL" id="AHI23143.1"/>
    </source>
</evidence>
<dbReference type="InterPro" id="IPR036420">
    <property type="entry name" value="BRCT_dom_sf"/>
</dbReference>
<feature type="domain" description="BRCT" evidence="3">
    <location>
        <begin position="361"/>
        <end position="425"/>
    </location>
</feature>
<keyword evidence="5" id="KW-1185">Reference proteome</keyword>
<evidence type="ECO:0000313" key="5">
    <source>
        <dbReference type="Proteomes" id="UP000019222"/>
    </source>
</evidence>
<sequence length="454" mass="48516">MTTLIRAHGFDVELTSTELKLLPHLLAGALGSGATVLAVDDITGVGIARAATDFDPGVVEVERSAGGALAISFPPRGTGEQRSLVDQIEALITGDRPLPRLVPGLSFVAVDVETANEDWGSICQIGVVRFSDGDPVDSREWLCKPPAALNRFDPFNISIHGITAEKVADAPDYADVLPEMLAFIGDLPVVAHNAQFDMTAFSRASHAAGVQVPELTFGCSLAAARHADLMIKNHKLPTVATHLGVGEFQHHDALADAKACGRIIVELARLDHKELGFADLFQDWGFSLGTLDGQRVFPVLKKPMTQGPVLTGAATEAAAVGSAWDSPAEQQEAPKKSARKPARWARAAAPDVVPEANLDADASGPLFGQVVTLTGDFEPFDKGMLWKMMAERGATIGKNVTKKTTLLVIGPWDSVTSKQKRAEELIAKGQEIAMWDEKQLFKELGLDADEQPPF</sequence>
<evidence type="ECO:0000259" key="3">
    <source>
        <dbReference type="PROSITE" id="PS50172"/>
    </source>
</evidence>
<dbReference type="Pfam" id="PF00929">
    <property type="entry name" value="RNase_T"/>
    <property type="match status" value="1"/>
</dbReference>
<evidence type="ECO:0000256" key="2">
    <source>
        <dbReference type="SAM" id="MobiDB-lite"/>
    </source>
</evidence>
<dbReference type="FunFam" id="3.30.420.10:FF:000045">
    <property type="entry name" value="3'-5' exonuclease DinG"/>
    <property type="match status" value="1"/>
</dbReference>
<dbReference type="InterPro" id="IPR013520">
    <property type="entry name" value="Ribonucl_H"/>
</dbReference>
<reference evidence="4 5" key="1">
    <citation type="submission" date="2013-02" db="EMBL/GenBank/DDBJ databases">
        <title>The complete genome sequence of Corynebacterium vitaeruminis DSM 20294.</title>
        <authorList>
            <person name="Ruckert C."/>
            <person name="Albersmeier A."/>
            <person name="Kalinowski J."/>
        </authorList>
    </citation>
    <scope>NUCLEOTIDE SEQUENCE [LARGE SCALE GENOMIC DNA]</scope>
    <source>
        <strain evidence="5">ATCC 10234</strain>
    </source>
</reference>
<dbReference type="InterPro" id="IPR012337">
    <property type="entry name" value="RNaseH-like_sf"/>
</dbReference>
<dbReference type="RefSeq" id="WP_025253161.1">
    <property type="nucleotide sequence ID" value="NZ_CP004353.1"/>
</dbReference>
<dbReference type="GO" id="GO:0003676">
    <property type="term" value="F:nucleic acid binding"/>
    <property type="evidence" value="ECO:0007669"/>
    <property type="project" value="InterPro"/>
</dbReference>
<proteinExistence type="predicted"/>
<dbReference type="InterPro" id="IPR036397">
    <property type="entry name" value="RNaseH_sf"/>
</dbReference>
<gene>
    <name evidence="4" type="ORF">B843_08790</name>
</gene>